<feature type="domain" description="C2H2-type" evidence="12">
    <location>
        <begin position="819"/>
        <end position="847"/>
    </location>
</feature>
<evidence type="ECO:0000256" key="2">
    <source>
        <dbReference type="ARBA" id="ARBA00022723"/>
    </source>
</evidence>
<evidence type="ECO:0000256" key="9">
    <source>
        <dbReference type="ARBA" id="ARBA00068876"/>
    </source>
</evidence>
<dbReference type="InterPro" id="IPR036236">
    <property type="entry name" value="Znf_C2H2_sf"/>
</dbReference>
<dbReference type="PANTHER" id="PTHR16515:SF66">
    <property type="entry name" value="C2H2-TYPE DOMAIN-CONTAINING PROTEIN"/>
    <property type="match status" value="1"/>
</dbReference>
<dbReference type="FunFam" id="3.30.160.60:FF:000145">
    <property type="entry name" value="Zinc finger protein 574"/>
    <property type="match status" value="2"/>
</dbReference>
<feature type="region of interest" description="Disordered" evidence="11">
    <location>
        <begin position="630"/>
        <end position="664"/>
    </location>
</feature>
<dbReference type="PANTHER" id="PTHR16515">
    <property type="entry name" value="PR DOMAIN ZINC FINGER PROTEIN"/>
    <property type="match status" value="1"/>
</dbReference>
<dbReference type="Gene3D" id="2.170.270.10">
    <property type="entry name" value="SET domain"/>
    <property type="match status" value="1"/>
</dbReference>
<evidence type="ECO:0000256" key="10">
    <source>
        <dbReference type="PROSITE-ProRule" id="PRU00042"/>
    </source>
</evidence>
<feature type="compositionally biased region" description="Polar residues" evidence="11">
    <location>
        <begin position="364"/>
        <end position="386"/>
    </location>
</feature>
<dbReference type="GO" id="GO:0008270">
    <property type="term" value="F:zinc ion binding"/>
    <property type="evidence" value="ECO:0007669"/>
    <property type="project" value="UniProtKB-KW"/>
</dbReference>
<feature type="domain" description="C2H2-type" evidence="12">
    <location>
        <begin position="760"/>
        <end position="788"/>
    </location>
</feature>
<dbReference type="PROSITE" id="PS00028">
    <property type="entry name" value="ZINC_FINGER_C2H2_1"/>
    <property type="match status" value="7"/>
</dbReference>
<organism evidence="13 14">
    <name type="scientific">Haemaphysalis longicornis</name>
    <name type="common">Bush tick</name>
    <dbReference type="NCBI Taxonomy" id="44386"/>
    <lineage>
        <taxon>Eukaryota</taxon>
        <taxon>Metazoa</taxon>
        <taxon>Ecdysozoa</taxon>
        <taxon>Arthropoda</taxon>
        <taxon>Chelicerata</taxon>
        <taxon>Arachnida</taxon>
        <taxon>Acari</taxon>
        <taxon>Parasitiformes</taxon>
        <taxon>Ixodida</taxon>
        <taxon>Ixodoidea</taxon>
        <taxon>Ixodidae</taxon>
        <taxon>Haemaphysalinae</taxon>
        <taxon>Haemaphysalis</taxon>
    </lineage>
</organism>
<keyword evidence="4 10" id="KW-0863">Zinc-finger</keyword>
<keyword evidence="14" id="KW-1185">Reference proteome</keyword>
<reference evidence="13 14" key="1">
    <citation type="journal article" date="2020" name="Cell">
        <title>Large-Scale Comparative Analyses of Tick Genomes Elucidate Their Genetic Diversity and Vector Capacities.</title>
        <authorList>
            <consortium name="Tick Genome and Microbiome Consortium (TIGMIC)"/>
            <person name="Jia N."/>
            <person name="Wang J."/>
            <person name="Shi W."/>
            <person name="Du L."/>
            <person name="Sun Y."/>
            <person name="Zhan W."/>
            <person name="Jiang J.F."/>
            <person name="Wang Q."/>
            <person name="Zhang B."/>
            <person name="Ji P."/>
            <person name="Bell-Sakyi L."/>
            <person name="Cui X.M."/>
            <person name="Yuan T.T."/>
            <person name="Jiang B.G."/>
            <person name="Yang W.F."/>
            <person name="Lam T.T."/>
            <person name="Chang Q.C."/>
            <person name="Ding S.J."/>
            <person name="Wang X.J."/>
            <person name="Zhu J.G."/>
            <person name="Ruan X.D."/>
            <person name="Zhao L."/>
            <person name="Wei J.T."/>
            <person name="Ye R.Z."/>
            <person name="Que T.C."/>
            <person name="Du C.H."/>
            <person name="Zhou Y.H."/>
            <person name="Cheng J.X."/>
            <person name="Dai P.F."/>
            <person name="Guo W.B."/>
            <person name="Han X.H."/>
            <person name="Huang E.J."/>
            <person name="Li L.F."/>
            <person name="Wei W."/>
            <person name="Gao Y.C."/>
            <person name="Liu J.Z."/>
            <person name="Shao H.Z."/>
            <person name="Wang X."/>
            <person name="Wang C.C."/>
            <person name="Yang T.C."/>
            <person name="Huo Q.B."/>
            <person name="Li W."/>
            <person name="Chen H.Y."/>
            <person name="Chen S.E."/>
            <person name="Zhou L.G."/>
            <person name="Ni X.B."/>
            <person name="Tian J.H."/>
            <person name="Sheng Y."/>
            <person name="Liu T."/>
            <person name="Pan Y.S."/>
            <person name="Xia L.Y."/>
            <person name="Li J."/>
            <person name="Zhao F."/>
            <person name="Cao W.C."/>
        </authorList>
    </citation>
    <scope>NUCLEOTIDE SEQUENCE [LARGE SCALE GENOMIC DNA]</scope>
    <source>
        <strain evidence="13">HaeL-2018</strain>
    </source>
</reference>
<dbReference type="GO" id="GO:0008276">
    <property type="term" value="F:protein methyltransferase activity"/>
    <property type="evidence" value="ECO:0007669"/>
    <property type="project" value="UniProtKB-ARBA"/>
</dbReference>
<feature type="compositionally biased region" description="Basic residues" evidence="11">
    <location>
        <begin position="561"/>
        <end position="574"/>
    </location>
</feature>
<dbReference type="SUPFAM" id="SSF57667">
    <property type="entry name" value="beta-beta-alpha zinc fingers"/>
    <property type="match status" value="4"/>
</dbReference>
<feature type="compositionally biased region" description="Low complexity" evidence="11">
    <location>
        <begin position="689"/>
        <end position="709"/>
    </location>
</feature>
<evidence type="ECO:0000256" key="4">
    <source>
        <dbReference type="ARBA" id="ARBA00022771"/>
    </source>
</evidence>
<dbReference type="GO" id="GO:0008757">
    <property type="term" value="F:S-adenosylmethionine-dependent methyltransferase activity"/>
    <property type="evidence" value="ECO:0007669"/>
    <property type="project" value="UniProtKB-ARBA"/>
</dbReference>
<dbReference type="Pfam" id="PF00096">
    <property type="entry name" value="zf-C2H2"/>
    <property type="match status" value="5"/>
</dbReference>
<name>A0A9J6H189_HAELO</name>
<dbReference type="OrthoDB" id="8685330at2759"/>
<dbReference type="InterPro" id="IPR013087">
    <property type="entry name" value="Znf_C2H2_type"/>
</dbReference>
<dbReference type="GO" id="GO:0005634">
    <property type="term" value="C:nucleus"/>
    <property type="evidence" value="ECO:0007669"/>
    <property type="project" value="UniProtKB-SubCell"/>
</dbReference>
<evidence type="ECO:0000256" key="1">
    <source>
        <dbReference type="ARBA" id="ARBA00004123"/>
    </source>
</evidence>
<feature type="domain" description="C2H2-type" evidence="12">
    <location>
        <begin position="240"/>
        <end position="267"/>
    </location>
</feature>
<keyword evidence="5" id="KW-0862">Zinc</keyword>
<dbReference type="InterPro" id="IPR001214">
    <property type="entry name" value="SET_dom"/>
</dbReference>
<dbReference type="VEuPathDB" id="VectorBase:HLOH_054473"/>
<evidence type="ECO:0000256" key="3">
    <source>
        <dbReference type="ARBA" id="ARBA00022737"/>
    </source>
</evidence>
<feature type="compositionally biased region" description="Basic residues" evidence="11">
    <location>
        <begin position="585"/>
        <end position="601"/>
    </location>
</feature>
<evidence type="ECO:0000313" key="13">
    <source>
        <dbReference type="EMBL" id="KAH9380784.1"/>
    </source>
</evidence>
<feature type="region of interest" description="Disordered" evidence="11">
    <location>
        <begin position="281"/>
        <end position="396"/>
    </location>
</feature>
<evidence type="ECO:0000256" key="7">
    <source>
        <dbReference type="ARBA" id="ARBA00023163"/>
    </source>
</evidence>
<keyword evidence="3" id="KW-0677">Repeat</keyword>
<keyword evidence="6" id="KW-0805">Transcription regulation</keyword>
<dbReference type="Proteomes" id="UP000821853">
    <property type="component" value="Chromosome 8"/>
</dbReference>
<feature type="compositionally biased region" description="Polar residues" evidence="11">
    <location>
        <begin position="716"/>
        <end position="728"/>
    </location>
</feature>
<sequence length="928" mass="102933">MQVQCAAPFPDCPEASFGDEQRPIKTLPSVLHIAPSAKAPRRYGIFTSEAVPARTVFGPYEGARIDDLTKTSSYTWQLPGTGKAYRVDAGPPIGRWGDGIPYLVDGRPLAESNWMRYVQAAQDEDEQNLASFIGFDGHIYYRVRYALPAGRELLVRRPGPFGWPYNTRPPTEGKKEDIIPDGAVLCTTCNRLRLGCDGQCDECRAPPENEGQFQGCSDSTLERLEADAAHEGTDVDKNPFSCQSCDKRFATRNGLSGHMRVHVKRRPPGDSCEQSSLALPVPLESQSSNVSQFEGTPKQQLVTKQNDRPDFKSENDRRLTRAAVAGTHEKVGNAQAKVKLSANPNSRKQAMRGDGLRKGLVNKRPQTSSSSIGIHGSPRSSANSIGSHGGRRHSDKQQALPLLTTSRSAKALPFGSIENIPAQCNSLQKLKLAKQRSDRPSLNVEVGVTRRSITRMREKPAHARAKVKHRTKWNSSVSQFDCFKEDQEVGSSPRNVGGRSCSSGTSDVGTSRSPNSSASRTRGRNHNAKPHVSTFLPKLRSAKTPPQVITVHKLGPALHNGFKKRPVVKQHKSSRNSNAKGDRRLTRRRIPGMSKKPKHSSAKADSQVSPNSRQHISQLCRGLLEHTAVARRQEEVKQPRGRRDLKSEADRKPTRMGTATEVEVSTNINSHGVWRGRLRKRHVVSYADSSGSGEHSRSSSSSSSTSGISDCGTRGAASSTNTENLSSNAKRHVSPSCSSRFPRPDHSNPSRVLPEGTPATLCRTCGRRFSRRDNVERHERYLHAGVKPKPHQCPTCRSWFSRKDNLLRHMEIHIQSKPHSCNVCGARFSRSDHASRHQQVVHATVRPHACPLCGRRFVCIGGVKRHLITHSNVRPYPCSLCDKQFRRSDHLQRHLVTHGGDRVHPCGVCGKRFRRRDHLRRHIVIHTR</sequence>
<dbReference type="OMA" id="IRHINSH"/>
<comment type="subcellular location">
    <subcellularLocation>
        <location evidence="1">Nucleus</location>
    </subcellularLocation>
</comment>
<keyword evidence="7" id="KW-0804">Transcription</keyword>
<feature type="domain" description="C2H2-type" evidence="12">
    <location>
        <begin position="848"/>
        <end position="875"/>
    </location>
</feature>
<feature type="region of interest" description="Disordered" evidence="11">
    <location>
        <begin position="555"/>
        <end position="616"/>
    </location>
</feature>
<feature type="domain" description="C2H2-type" evidence="12">
    <location>
        <begin position="876"/>
        <end position="903"/>
    </location>
</feature>
<dbReference type="InterPro" id="IPR046341">
    <property type="entry name" value="SET_dom_sf"/>
</dbReference>
<dbReference type="PROSITE" id="PS50157">
    <property type="entry name" value="ZINC_FINGER_C2H2_2"/>
    <property type="match status" value="7"/>
</dbReference>
<dbReference type="FunFam" id="3.30.160.60:FF:000100">
    <property type="entry name" value="Zinc finger 45-like"/>
    <property type="match status" value="1"/>
</dbReference>
<feature type="region of interest" description="Disordered" evidence="11">
    <location>
        <begin position="487"/>
        <end position="543"/>
    </location>
</feature>
<dbReference type="FunFam" id="3.30.160.60:FF:000446">
    <property type="entry name" value="Zinc finger protein"/>
    <property type="match status" value="1"/>
</dbReference>
<dbReference type="GO" id="GO:0008170">
    <property type="term" value="F:N-methyltransferase activity"/>
    <property type="evidence" value="ECO:0007669"/>
    <property type="project" value="UniProtKB-ARBA"/>
</dbReference>
<dbReference type="SMART" id="SM00355">
    <property type="entry name" value="ZnF_C2H2"/>
    <property type="match status" value="7"/>
</dbReference>
<evidence type="ECO:0000259" key="12">
    <source>
        <dbReference type="PROSITE" id="PS50157"/>
    </source>
</evidence>
<dbReference type="GO" id="GO:0010468">
    <property type="term" value="P:regulation of gene expression"/>
    <property type="evidence" value="ECO:0007669"/>
    <property type="project" value="TreeGrafter"/>
</dbReference>
<evidence type="ECO:0000256" key="6">
    <source>
        <dbReference type="ARBA" id="ARBA00023015"/>
    </source>
</evidence>
<dbReference type="Gene3D" id="3.30.160.60">
    <property type="entry name" value="Classic Zinc Finger"/>
    <property type="match status" value="7"/>
</dbReference>
<feature type="compositionally biased region" description="Polar residues" evidence="11">
    <location>
        <begin position="489"/>
        <end position="520"/>
    </location>
</feature>
<evidence type="ECO:0000256" key="11">
    <source>
        <dbReference type="SAM" id="MobiDB-lite"/>
    </source>
</evidence>
<proteinExistence type="predicted"/>
<dbReference type="AlphaFoldDB" id="A0A9J6H189"/>
<feature type="region of interest" description="Disordered" evidence="11">
    <location>
        <begin position="685"/>
        <end position="755"/>
    </location>
</feature>
<dbReference type="EMBL" id="JABSTR010000010">
    <property type="protein sequence ID" value="KAH9380784.1"/>
    <property type="molecule type" value="Genomic_DNA"/>
</dbReference>
<gene>
    <name evidence="13" type="ORF">HPB48_020636</name>
</gene>
<dbReference type="Pfam" id="PF21549">
    <property type="entry name" value="PRDM2_PR"/>
    <property type="match status" value="1"/>
</dbReference>
<feature type="compositionally biased region" description="Polar residues" evidence="11">
    <location>
        <begin position="284"/>
        <end position="304"/>
    </location>
</feature>
<dbReference type="InterPro" id="IPR050331">
    <property type="entry name" value="Zinc_finger"/>
</dbReference>
<keyword evidence="2" id="KW-0479">Metal-binding</keyword>
<feature type="domain" description="C2H2-type" evidence="12">
    <location>
        <begin position="791"/>
        <end position="818"/>
    </location>
</feature>
<feature type="compositionally biased region" description="Basic and acidic residues" evidence="11">
    <location>
        <begin position="305"/>
        <end position="319"/>
    </location>
</feature>
<protein>
    <recommendedName>
        <fullName evidence="9">Zinc finger protein 865</fullName>
    </recommendedName>
</protein>
<feature type="compositionally biased region" description="Polar residues" evidence="11">
    <location>
        <begin position="603"/>
        <end position="616"/>
    </location>
</feature>
<accession>A0A9J6H189</accession>
<feature type="compositionally biased region" description="Basic and acidic residues" evidence="11">
    <location>
        <begin position="631"/>
        <end position="653"/>
    </location>
</feature>
<evidence type="ECO:0000313" key="14">
    <source>
        <dbReference type="Proteomes" id="UP000821853"/>
    </source>
</evidence>
<evidence type="ECO:0000256" key="5">
    <source>
        <dbReference type="ARBA" id="ARBA00022833"/>
    </source>
</evidence>
<evidence type="ECO:0000256" key="8">
    <source>
        <dbReference type="ARBA" id="ARBA00023242"/>
    </source>
</evidence>
<feature type="domain" description="C2H2-type" evidence="12">
    <location>
        <begin position="904"/>
        <end position="928"/>
    </location>
</feature>
<comment type="caution">
    <text evidence="13">The sequence shown here is derived from an EMBL/GenBank/DDBJ whole genome shotgun (WGS) entry which is preliminary data.</text>
</comment>
<keyword evidence="8" id="KW-0539">Nucleus</keyword>